<keyword evidence="4 7" id="KW-0812">Transmembrane</keyword>
<protein>
    <recommendedName>
        <fullName evidence="8">ABC transporter domain-containing protein</fullName>
    </recommendedName>
</protein>
<dbReference type="InterPro" id="IPR013525">
    <property type="entry name" value="ABC2_TM"/>
</dbReference>
<dbReference type="Pfam" id="PF01061">
    <property type="entry name" value="ABC2_membrane"/>
    <property type="match status" value="1"/>
</dbReference>
<evidence type="ECO:0000256" key="6">
    <source>
        <dbReference type="ARBA" id="ARBA00023136"/>
    </source>
</evidence>
<dbReference type="InterPro" id="IPR027417">
    <property type="entry name" value="P-loop_NTPase"/>
</dbReference>
<feature type="domain" description="ABC transporter" evidence="8">
    <location>
        <begin position="1"/>
        <end position="200"/>
    </location>
</feature>
<accession>A0A811QHK6</accession>
<dbReference type="AlphaFoldDB" id="A0A811QHK6"/>
<dbReference type="Pfam" id="PF19055">
    <property type="entry name" value="ABC2_membrane_7"/>
    <property type="match status" value="1"/>
</dbReference>
<dbReference type="GO" id="GO:0140359">
    <property type="term" value="F:ABC-type transporter activity"/>
    <property type="evidence" value="ECO:0007669"/>
    <property type="project" value="InterPro"/>
</dbReference>
<evidence type="ECO:0000256" key="2">
    <source>
        <dbReference type="ARBA" id="ARBA00005814"/>
    </source>
</evidence>
<dbReference type="InterPro" id="IPR003439">
    <property type="entry name" value="ABC_transporter-like_ATP-bd"/>
</dbReference>
<dbReference type="GO" id="GO:0005524">
    <property type="term" value="F:ATP binding"/>
    <property type="evidence" value="ECO:0007669"/>
    <property type="project" value="InterPro"/>
</dbReference>
<dbReference type="Pfam" id="PF00005">
    <property type="entry name" value="ABC_tran"/>
    <property type="match status" value="1"/>
</dbReference>
<comment type="subcellular location">
    <subcellularLocation>
        <location evidence="1">Membrane</location>
        <topology evidence="1">Multi-pass membrane protein</topology>
    </subcellularLocation>
</comment>
<keyword evidence="5 7" id="KW-1133">Transmembrane helix</keyword>
<dbReference type="GO" id="GO:0016020">
    <property type="term" value="C:membrane"/>
    <property type="evidence" value="ECO:0007669"/>
    <property type="project" value="UniProtKB-SubCell"/>
</dbReference>
<evidence type="ECO:0000256" key="3">
    <source>
        <dbReference type="ARBA" id="ARBA00022448"/>
    </source>
</evidence>
<keyword evidence="10" id="KW-1185">Reference proteome</keyword>
<comment type="similarity">
    <text evidence="2">Belongs to the ABC transporter superfamily. ABCG family. Eye pigment precursor importer (TC 3.A.1.204) subfamily.</text>
</comment>
<evidence type="ECO:0000259" key="8">
    <source>
        <dbReference type="PROSITE" id="PS50893"/>
    </source>
</evidence>
<sequence length="512" mass="57463">MAHVYVDGRLGPGMNKTGLILINGRLEKLAYGTSAYVTQDNMLMSTLSVREAVYYSAQLQLPDTMPLPEKRAHAERVIREMGLADAMDTRIGGRITKGISGGQRKRVSICIEMLTRPRLLFLDEPTSGLDSAASYHVMSHIARVAARDGMTVVAAVHQPSGDVFELFHGLCLLAAGRTVFFGTISDATEFFTLNGFPCRHLRSPSDHFLRTINKDFDEETVESSKTKRKTAAEAIDILATAYRSSDYFEKKTTDQIVEMKNMDGASFRRREQASFATKLLVLTRRSFLNMHRDIGYYWMRLAIYMGIGICLGTIFYQVGYSYSSIQLLHTCLVIAVLPGAMLYYLSGLTKAVDHFIYFVMVVCICCLLVESMMMVIAAIVPDFLMGIIVGAGVQGVMMLNGGFFRLPNELPKPVWKYPSYYISFHKYAVQGLYKNEFMGLSFPSDQLVESNVTISGIQVLKDKLQVEMGYSKWVNLAILCGMMVIYRMMFFAIVKITEEIRQKMGGKRGCVR</sequence>
<comment type="caution">
    <text evidence="9">The sequence shown here is derived from an EMBL/GenBank/DDBJ whole genome shotgun (WGS) entry which is preliminary data.</text>
</comment>
<dbReference type="GO" id="GO:0016887">
    <property type="term" value="F:ATP hydrolysis activity"/>
    <property type="evidence" value="ECO:0007669"/>
    <property type="project" value="InterPro"/>
</dbReference>
<dbReference type="EMBL" id="CAJGYO010000010">
    <property type="protein sequence ID" value="CAD6255604.1"/>
    <property type="molecule type" value="Genomic_DNA"/>
</dbReference>
<dbReference type="InterPro" id="IPR052215">
    <property type="entry name" value="Plant_ABCG"/>
</dbReference>
<evidence type="ECO:0000313" key="10">
    <source>
        <dbReference type="Proteomes" id="UP000604825"/>
    </source>
</evidence>
<dbReference type="InterPro" id="IPR043926">
    <property type="entry name" value="ABCG_dom"/>
</dbReference>
<dbReference type="PROSITE" id="PS50893">
    <property type="entry name" value="ABC_TRANSPORTER_2"/>
    <property type="match status" value="1"/>
</dbReference>
<dbReference type="Proteomes" id="UP000604825">
    <property type="component" value="Unassembled WGS sequence"/>
</dbReference>
<dbReference type="PANTHER" id="PTHR48042">
    <property type="entry name" value="ABC TRANSPORTER G FAMILY MEMBER 11"/>
    <property type="match status" value="1"/>
</dbReference>
<keyword evidence="3" id="KW-0813">Transport</keyword>
<dbReference type="Gene3D" id="3.40.50.300">
    <property type="entry name" value="P-loop containing nucleotide triphosphate hydrolases"/>
    <property type="match status" value="1"/>
</dbReference>
<evidence type="ECO:0000256" key="5">
    <source>
        <dbReference type="ARBA" id="ARBA00022989"/>
    </source>
</evidence>
<reference evidence="9" key="1">
    <citation type="submission" date="2020-10" db="EMBL/GenBank/DDBJ databases">
        <authorList>
            <person name="Han B."/>
            <person name="Lu T."/>
            <person name="Zhao Q."/>
            <person name="Huang X."/>
            <person name="Zhao Y."/>
        </authorList>
    </citation>
    <scope>NUCLEOTIDE SEQUENCE</scope>
</reference>
<evidence type="ECO:0000313" key="9">
    <source>
        <dbReference type="EMBL" id="CAD6255604.1"/>
    </source>
</evidence>
<dbReference type="InterPro" id="IPR017871">
    <property type="entry name" value="ABC_transporter-like_CS"/>
</dbReference>
<feature type="transmembrane region" description="Helical" evidence="7">
    <location>
        <begin position="386"/>
        <end position="406"/>
    </location>
</feature>
<evidence type="ECO:0000256" key="1">
    <source>
        <dbReference type="ARBA" id="ARBA00004141"/>
    </source>
</evidence>
<feature type="transmembrane region" description="Helical" evidence="7">
    <location>
        <begin position="294"/>
        <end position="318"/>
    </location>
</feature>
<gene>
    <name evidence="9" type="ORF">NCGR_LOCUS39145</name>
</gene>
<dbReference type="PANTHER" id="PTHR48042:SF9">
    <property type="entry name" value="ABC-2 TYPE TRANSPORTER FAMILY PROTEIN, EXPRESSED"/>
    <property type="match status" value="1"/>
</dbReference>
<organism evidence="9 10">
    <name type="scientific">Miscanthus lutarioriparius</name>
    <dbReference type="NCBI Taxonomy" id="422564"/>
    <lineage>
        <taxon>Eukaryota</taxon>
        <taxon>Viridiplantae</taxon>
        <taxon>Streptophyta</taxon>
        <taxon>Embryophyta</taxon>
        <taxon>Tracheophyta</taxon>
        <taxon>Spermatophyta</taxon>
        <taxon>Magnoliopsida</taxon>
        <taxon>Liliopsida</taxon>
        <taxon>Poales</taxon>
        <taxon>Poaceae</taxon>
        <taxon>PACMAD clade</taxon>
        <taxon>Panicoideae</taxon>
        <taxon>Andropogonodae</taxon>
        <taxon>Andropogoneae</taxon>
        <taxon>Saccharinae</taxon>
        <taxon>Miscanthus</taxon>
    </lineage>
</organism>
<evidence type="ECO:0000256" key="7">
    <source>
        <dbReference type="SAM" id="Phobius"/>
    </source>
</evidence>
<dbReference type="PROSITE" id="PS00211">
    <property type="entry name" value="ABC_TRANSPORTER_1"/>
    <property type="match status" value="1"/>
</dbReference>
<feature type="transmembrane region" description="Helical" evidence="7">
    <location>
        <begin position="357"/>
        <end position="380"/>
    </location>
</feature>
<keyword evidence="6 7" id="KW-0472">Membrane</keyword>
<name>A0A811QHK6_9POAL</name>
<dbReference type="OrthoDB" id="66620at2759"/>
<dbReference type="SUPFAM" id="SSF52540">
    <property type="entry name" value="P-loop containing nucleoside triphosphate hydrolases"/>
    <property type="match status" value="1"/>
</dbReference>
<proteinExistence type="inferred from homology"/>
<feature type="transmembrane region" description="Helical" evidence="7">
    <location>
        <begin position="324"/>
        <end position="345"/>
    </location>
</feature>
<evidence type="ECO:0000256" key="4">
    <source>
        <dbReference type="ARBA" id="ARBA00022692"/>
    </source>
</evidence>
<feature type="transmembrane region" description="Helical" evidence="7">
    <location>
        <begin position="473"/>
        <end position="494"/>
    </location>
</feature>